<dbReference type="Proteomes" id="UP001150924">
    <property type="component" value="Unassembled WGS sequence"/>
</dbReference>
<dbReference type="GO" id="GO:0008270">
    <property type="term" value="F:zinc ion binding"/>
    <property type="evidence" value="ECO:0007669"/>
    <property type="project" value="InterPro"/>
</dbReference>
<evidence type="ECO:0000313" key="4">
    <source>
        <dbReference type="Proteomes" id="UP001150924"/>
    </source>
</evidence>
<keyword evidence="1" id="KW-0479">Metal-binding</keyword>
<gene>
    <name evidence="3" type="primary">yacG</name>
    <name evidence="3" type="ORF">OV079_14270</name>
</gene>
<accession>A0A9X3EMU6</accession>
<evidence type="ECO:0000256" key="1">
    <source>
        <dbReference type="ARBA" id="ARBA00022723"/>
    </source>
</evidence>
<dbReference type="InterPro" id="IPR005584">
    <property type="entry name" value="DNA_gyrase_inhibitor_YacG"/>
</dbReference>
<proteinExistence type="inferred from homology"/>
<dbReference type="Gene3D" id="3.30.50.10">
    <property type="entry name" value="Erythroid Transcription Factor GATA-1, subunit A"/>
    <property type="match status" value="1"/>
</dbReference>
<dbReference type="AlphaFoldDB" id="A0A9X3EMU6"/>
<organism evidence="3 4">
    <name type="scientific">Nannocystis pusilla</name>
    <dbReference type="NCBI Taxonomy" id="889268"/>
    <lineage>
        <taxon>Bacteria</taxon>
        <taxon>Pseudomonadati</taxon>
        <taxon>Myxococcota</taxon>
        <taxon>Polyangia</taxon>
        <taxon>Nannocystales</taxon>
        <taxon>Nannocystaceae</taxon>
        <taxon>Nannocystis</taxon>
    </lineage>
</organism>
<dbReference type="GO" id="GO:0006355">
    <property type="term" value="P:regulation of DNA-templated transcription"/>
    <property type="evidence" value="ECO:0007669"/>
    <property type="project" value="InterPro"/>
</dbReference>
<dbReference type="PANTHER" id="PTHR36150:SF1">
    <property type="entry name" value="DNA GYRASE INHIBITOR YACG"/>
    <property type="match status" value="1"/>
</dbReference>
<sequence length="60" mass="6970">MKIRCPICHKEQEVPEDFAYRPFCSQRCKTIDLGNWLGEAYRISRPITADDEEPGVRGEN</sequence>
<dbReference type="EMBL" id="JAPNKE010000002">
    <property type="protein sequence ID" value="MCY1006695.1"/>
    <property type="molecule type" value="Genomic_DNA"/>
</dbReference>
<dbReference type="HAMAP" id="MF_00649">
    <property type="entry name" value="DNA_gyrase_inhibitor_YacG"/>
    <property type="match status" value="1"/>
</dbReference>
<keyword evidence="2" id="KW-0862">Zinc</keyword>
<dbReference type="InterPro" id="IPR013088">
    <property type="entry name" value="Znf_NHR/GATA"/>
</dbReference>
<dbReference type="SUPFAM" id="SSF57716">
    <property type="entry name" value="Glucocorticoid receptor-like (DNA-binding domain)"/>
    <property type="match status" value="1"/>
</dbReference>
<protein>
    <submittedName>
        <fullName evidence="3">DNA gyrase inhibitor YacG</fullName>
    </submittedName>
</protein>
<dbReference type="Pfam" id="PF03884">
    <property type="entry name" value="YacG"/>
    <property type="match status" value="1"/>
</dbReference>
<keyword evidence="4" id="KW-1185">Reference proteome</keyword>
<evidence type="ECO:0000256" key="2">
    <source>
        <dbReference type="ARBA" id="ARBA00022833"/>
    </source>
</evidence>
<evidence type="ECO:0000313" key="3">
    <source>
        <dbReference type="EMBL" id="MCY1006695.1"/>
    </source>
</evidence>
<reference evidence="3" key="1">
    <citation type="submission" date="2022-11" db="EMBL/GenBank/DDBJ databases">
        <title>Minimal conservation of predation-associated metabolite biosynthetic gene clusters underscores biosynthetic potential of Myxococcota including descriptions for ten novel species: Archangium lansinium sp. nov., Myxococcus landrumus sp. nov., Nannocystis bai.</title>
        <authorList>
            <person name="Ahearne A."/>
            <person name="Stevens C."/>
            <person name="Phillips K."/>
        </authorList>
    </citation>
    <scope>NUCLEOTIDE SEQUENCE</scope>
    <source>
        <strain evidence="3">Na p29</strain>
    </source>
</reference>
<dbReference type="PANTHER" id="PTHR36150">
    <property type="entry name" value="DNA GYRASE INHIBITOR YACG"/>
    <property type="match status" value="1"/>
</dbReference>
<comment type="caution">
    <text evidence="3">The sequence shown here is derived from an EMBL/GenBank/DDBJ whole genome shotgun (WGS) entry which is preliminary data.</text>
</comment>
<dbReference type="RefSeq" id="WP_267769018.1">
    <property type="nucleotide sequence ID" value="NZ_JAPNKE010000002.1"/>
</dbReference>
<name>A0A9X3EMU6_9BACT</name>